<organism evidence="2 3">
    <name type="scientific">Equus caballus</name>
    <name type="common">Horse</name>
    <dbReference type="NCBI Taxonomy" id="9796"/>
    <lineage>
        <taxon>Eukaryota</taxon>
        <taxon>Metazoa</taxon>
        <taxon>Chordata</taxon>
        <taxon>Craniata</taxon>
        <taxon>Vertebrata</taxon>
        <taxon>Euteleostomi</taxon>
        <taxon>Mammalia</taxon>
        <taxon>Eutheria</taxon>
        <taxon>Laurasiatheria</taxon>
        <taxon>Perissodactyla</taxon>
        <taxon>Equidae</taxon>
        <taxon>Equus</taxon>
    </lineage>
</organism>
<sequence length="300" mass="33714">MDMHFVLNGTVEVLYNLLPLITCTFYQPLPQLAVRKCCKGKGLGGPVSPFPFVSSFLAGVSGQHREVAPGRKDTEVCGGSGSYHAVATGPASGVWGSGSGQPLGPVVCPAAQQTEEANSRGWTQDIIPFGNNPVFRYFFGWMVPPKISLLKLTQGETLRKLYEQHHVVQDMLVPMKCLQQALHTFQNDIHVYPIWLCPFILPSQPGLVHPKGDETELYIDIGAYGEPRVKHFEARSCMRQLEKFVRSVHGFQMLYADCYMNREEFWEMFDGSLYHKLRKQLGCEDAFPEVYDKICKAARH</sequence>
<dbReference type="Proteomes" id="UP000002281">
    <property type="component" value="Chromosome 2"/>
</dbReference>
<keyword evidence="1" id="KW-0560">Oxidoreductase</keyword>
<dbReference type="GeneTree" id="ENSGT00390000008338"/>
<dbReference type="PANTHER" id="PTHR10801:SF0">
    <property type="entry name" value="DELTA(24)-STEROL REDUCTASE"/>
    <property type="match status" value="1"/>
</dbReference>
<proteinExistence type="predicted"/>
<evidence type="ECO:0000313" key="2">
    <source>
        <dbReference type="Ensembl" id="ENSECAP00000060897.1"/>
    </source>
</evidence>
<reference evidence="2" key="3">
    <citation type="submission" date="2025-09" db="UniProtKB">
        <authorList>
            <consortium name="Ensembl"/>
        </authorList>
    </citation>
    <scope>IDENTIFICATION</scope>
    <source>
        <strain evidence="2">Thoroughbred</strain>
    </source>
</reference>
<evidence type="ECO:0000313" key="3">
    <source>
        <dbReference type="Proteomes" id="UP000002281"/>
    </source>
</evidence>
<dbReference type="Ensembl" id="ENSECAT00000108405.1">
    <property type="protein sequence ID" value="ENSECAP00000060897.1"/>
    <property type="gene ID" value="ENSECAG00000017998.4"/>
</dbReference>
<protein>
    <submittedName>
        <fullName evidence="2">24-dehydrocholesterol reductase</fullName>
    </submittedName>
</protein>
<reference evidence="2" key="2">
    <citation type="submission" date="2025-08" db="UniProtKB">
        <authorList>
            <consortium name="Ensembl"/>
        </authorList>
    </citation>
    <scope>IDENTIFICATION</scope>
    <source>
        <strain evidence="2">Thoroughbred</strain>
    </source>
</reference>
<evidence type="ECO:0000256" key="1">
    <source>
        <dbReference type="ARBA" id="ARBA00023002"/>
    </source>
</evidence>
<dbReference type="PANTHER" id="PTHR10801">
    <property type="entry name" value="24-DEHYDROCHOLESTEROL REDUCTASE"/>
    <property type="match status" value="1"/>
</dbReference>
<name>A0A9L0RA69_HORSE</name>
<dbReference type="InterPro" id="IPR040165">
    <property type="entry name" value="Diminuto-like"/>
</dbReference>
<dbReference type="AlphaFoldDB" id="A0A9L0RA69"/>
<dbReference type="GO" id="GO:0016491">
    <property type="term" value="F:oxidoreductase activity"/>
    <property type="evidence" value="ECO:0007669"/>
    <property type="project" value="UniProtKB-KW"/>
</dbReference>
<keyword evidence="3" id="KW-1185">Reference proteome</keyword>
<reference evidence="2 3" key="1">
    <citation type="journal article" date="2009" name="Science">
        <title>Genome sequence, comparative analysis, and population genetics of the domestic horse.</title>
        <authorList>
            <consortium name="Broad Institute Genome Sequencing Platform"/>
            <consortium name="Broad Institute Whole Genome Assembly Team"/>
            <person name="Wade C.M."/>
            <person name="Giulotto E."/>
            <person name="Sigurdsson S."/>
            <person name="Zoli M."/>
            <person name="Gnerre S."/>
            <person name="Imsland F."/>
            <person name="Lear T.L."/>
            <person name="Adelson D.L."/>
            <person name="Bailey E."/>
            <person name="Bellone R.R."/>
            <person name="Bloecker H."/>
            <person name="Distl O."/>
            <person name="Edgar R.C."/>
            <person name="Garber M."/>
            <person name="Leeb T."/>
            <person name="Mauceli E."/>
            <person name="MacLeod J.N."/>
            <person name="Penedo M.C.T."/>
            <person name="Raison J.M."/>
            <person name="Sharpe T."/>
            <person name="Vogel J."/>
            <person name="Andersson L."/>
            <person name="Antczak D.F."/>
            <person name="Biagi T."/>
            <person name="Binns M.M."/>
            <person name="Chowdhary B.P."/>
            <person name="Coleman S.J."/>
            <person name="Della Valle G."/>
            <person name="Fryc S."/>
            <person name="Guerin G."/>
            <person name="Hasegawa T."/>
            <person name="Hill E.W."/>
            <person name="Jurka J."/>
            <person name="Kiialainen A."/>
            <person name="Lindgren G."/>
            <person name="Liu J."/>
            <person name="Magnani E."/>
            <person name="Mickelson J.R."/>
            <person name="Murray J."/>
            <person name="Nergadze S.G."/>
            <person name="Onofrio R."/>
            <person name="Pedroni S."/>
            <person name="Piras M.F."/>
            <person name="Raudsepp T."/>
            <person name="Rocchi M."/>
            <person name="Roeed K.H."/>
            <person name="Ryder O.A."/>
            <person name="Searle S."/>
            <person name="Skow L."/>
            <person name="Swinburne J.E."/>
            <person name="Syvaenen A.C."/>
            <person name="Tozaki T."/>
            <person name="Valberg S.J."/>
            <person name="Vaudin M."/>
            <person name="White J.R."/>
            <person name="Zody M.C."/>
            <person name="Lander E.S."/>
            <person name="Lindblad-Toh K."/>
        </authorList>
    </citation>
    <scope>NUCLEOTIDE SEQUENCE [LARGE SCALE GENOMIC DNA]</scope>
    <source>
        <strain evidence="2 3">Thoroughbred</strain>
    </source>
</reference>
<accession>A0A9L0RA69</accession>
<gene>
    <name evidence="2" type="primary">DHCR24</name>
</gene>